<evidence type="ECO:0000313" key="2">
    <source>
        <dbReference type="Proteomes" id="UP001597475"/>
    </source>
</evidence>
<name>A0ABW5P6Q1_9DEIO</name>
<gene>
    <name evidence="1" type="ORF">ACFSR9_12020</name>
</gene>
<keyword evidence="2" id="KW-1185">Reference proteome</keyword>
<reference evidence="2" key="1">
    <citation type="journal article" date="2019" name="Int. J. Syst. Evol. Microbiol.">
        <title>The Global Catalogue of Microorganisms (GCM) 10K type strain sequencing project: providing services to taxonomists for standard genome sequencing and annotation.</title>
        <authorList>
            <consortium name="The Broad Institute Genomics Platform"/>
            <consortium name="The Broad Institute Genome Sequencing Center for Infectious Disease"/>
            <person name="Wu L."/>
            <person name="Ma J."/>
        </authorList>
    </citation>
    <scope>NUCLEOTIDE SEQUENCE [LARGE SCALE GENOMIC DNA]</scope>
    <source>
        <strain evidence="2">KCTC 33842</strain>
    </source>
</reference>
<accession>A0ABW5P6Q1</accession>
<comment type="caution">
    <text evidence="1">The sequence shown here is derived from an EMBL/GenBank/DDBJ whole genome shotgun (WGS) entry which is preliminary data.</text>
</comment>
<dbReference type="EMBL" id="JBHUMK010000052">
    <property type="protein sequence ID" value="MFD2610159.1"/>
    <property type="molecule type" value="Genomic_DNA"/>
</dbReference>
<organism evidence="1 2">
    <name type="scientific">Deinococcus taklimakanensis</name>
    <dbReference type="NCBI Taxonomy" id="536443"/>
    <lineage>
        <taxon>Bacteria</taxon>
        <taxon>Thermotogati</taxon>
        <taxon>Deinococcota</taxon>
        <taxon>Deinococci</taxon>
        <taxon>Deinococcales</taxon>
        <taxon>Deinococcaceae</taxon>
        <taxon>Deinococcus</taxon>
    </lineage>
</organism>
<dbReference type="RefSeq" id="WP_386846116.1">
    <property type="nucleotide sequence ID" value="NZ_JBHUMK010000052.1"/>
</dbReference>
<dbReference type="Proteomes" id="UP001597475">
    <property type="component" value="Unassembled WGS sequence"/>
</dbReference>
<sequence length="119" mass="13070">MPRKKQEASTLEKLLARVTVVEDATQDDAATFAIDRVTRTAVVTVNPDLADAEAQHGYLLRGAAQLALSGFGAYHNDIQRQYGKWPKEQKTFDQAQADAMFELEGILALAHPYAPADPE</sequence>
<protein>
    <submittedName>
        <fullName evidence="1">Uncharacterized protein</fullName>
    </submittedName>
</protein>
<evidence type="ECO:0000313" key="1">
    <source>
        <dbReference type="EMBL" id="MFD2610159.1"/>
    </source>
</evidence>
<proteinExistence type="predicted"/>